<organism evidence="1 2">
    <name type="scientific">Pseudomonas denitrificans</name>
    <dbReference type="NCBI Taxonomy" id="43306"/>
    <lineage>
        <taxon>Bacteria</taxon>
        <taxon>Pseudomonadati</taxon>
        <taxon>Pseudomonadota</taxon>
        <taxon>Gammaproteobacteria</taxon>
        <taxon>Pseudomonadales</taxon>
        <taxon>Pseudomonadaceae</taxon>
        <taxon>Halopseudomonas</taxon>
    </lineage>
</organism>
<dbReference type="EMBL" id="CP043626">
    <property type="protein sequence ID" value="QEY71754.1"/>
    <property type="molecule type" value="Genomic_DNA"/>
</dbReference>
<name>A0A9X7R3Z4_PSEDE</name>
<evidence type="ECO:0000313" key="1">
    <source>
        <dbReference type="EMBL" id="QEY71754.1"/>
    </source>
</evidence>
<dbReference type="AlphaFoldDB" id="A0A9X7R3Z4"/>
<reference evidence="1 2" key="1">
    <citation type="submission" date="2019-09" db="EMBL/GenBank/DDBJ databases">
        <title>Prosopis cineraria nodule microbiome.</title>
        <authorList>
            <person name="Chaluvadi S.R."/>
            <person name="Ali R."/>
            <person name="Wang X."/>
        </authorList>
    </citation>
    <scope>NUCLEOTIDE SEQUENCE [LARGE SCALE GENOMIC DNA]</scope>
    <source>
        <strain evidence="1 2">BG1</strain>
    </source>
</reference>
<evidence type="ECO:0000313" key="2">
    <source>
        <dbReference type="Proteomes" id="UP000326659"/>
    </source>
</evidence>
<keyword evidence="2" id="KW-1185">Reference proteome</keyword>
<protein>
    <recommendedName>
        <fullName evidence="3">TnsA endonuclease N-terminal domain-containing protein</fullName>
    </recommendedName>
</protein>
<sequence>MAGHSRTSAFTNRAKTFGNMWRVYSAKCDKSFVLPSDRELAHWILHLEYNPNVLSFNLNPPARSLGDQLHSKQTMFDAEVVLKHGPLEFHEVKMGNFDKHALSNEQIDLQRAIAERCNARYLIFNDSDLLPSKSRIMPLLRVAACLSAGRDCYVPSTFLMDAQSYLYSRKSGRLNDFLLEFGNYDIDLVLYVFCKKYLEGVVDVEFERSLFAKSTRWVLL</sequence>
<gene>
    <name evidence="1" type="ORF">F1C79_09005</name>
</gene>
<accession>A0A9X7R3Z4</accession>
<dbReference type="RefSeq" id="WP_151187147.1">
    <property type="nucleotide sequence ID" value="NZ_CP043626.1"/>
</dbReference>
<evidence type="ECO:0008006" key="3">
    <source>
        <dbReference type="Google" id="ProtNLM"/>
    </source>
</evidence>
<dbReference type="KEGG" id="pden:F1C79_09005"/>
<dbReference type="Proteomes" id="UP000326659">
    <property type="component" value="Chromosome"/>
</dbReference>
<proteinExistence type="predicted"/>
<dbReference type="OrthoDB" id="6918267at2"/>